<reference evidence="2 3" key="1">
    <citation type="submission" date="2015-08" db="EMBL/GenBank/DDBJ databases">
        <title>Draft Genome Sequence of Bacillus vietnamensis UCD-SED5.</title>
        <authorList>
            <person name="Lee R.D."/>
            <person name="Jospin G."/>
            <person name="Lang J.M."/>
            <person name="Coil D.A."/>
            <person name="Eisen J.A."/>
        </authorList>
    </citation>
    <scope>NUCLEOTIDE SEQUENCE [LARGE SCALE GENOMIC DNA]</scope>
    <source>
        <strain evidence="2 3">UCD-SED5</strain>
    </source>
</reference>
<dbReference type="PATRIC" id="fig|218284.4.peg.1207"/>
<proteinExistence type="predicted"/>
<keyword evidence="1" id="KW-0472">Membrane</keyword>
<gene>
    <name evidence="2" type="ORF">AM506_15110</name>
</gene>
<keyword evidence="1" id="KW-0812">Transmembrane</keyword>
<sequence length="96" mass="10431">MTETVVPKRIGFKSVFVLLISVSIGLLLLSKPLMSTGLAKEWSMFLATGVSASIGLSYILLKIEGPVEDDSIKKKRMLLAVVVSFVISFILAFVAR</sequence>
<dbReference type="EMBL" id="LIXZ01000013">
    <property type="protein sequence ID" value="KPL58665.1"/>
    <property type="molecule type" value="Genomic_DNA"/>
</dbReference>
<evidence type="ECO:0000256" key="1">
    <source>
        <dbReference type="SAM" id="Phobius"/>
    </source>
</evidence>
<organism evidence="2 3">
    <name type="scientific">Rossellomorea vietnamensis</name>
    <dbReference type="NCBI Taxonomy" id="218284"/>
    <lineage>
        <taxon>Bacteria</taxon>
        <taxon>Bacillati</taxon>
        <taxon>Bacillota</taxon>
        <taxon>Bacilli</taxon>
        <taxon>Bacillales</taxon>
        <taxon>Bacillaceae</taxon>
        <taxon>Rossellomorea</taxon>
    </lineage>
</organism>
<dbReference type="Proteomes" id="UP000050398">
    <property type="component" value="Unassembled WGS sequence"/>
</dbReference>
<dbReference type="RefSeq" id="WP_060673329.1">
    <property type="nucleotide sequence ID" value="NZ_JBCNGU010000013.1"/>
</dbReference>
<evidence type="ECO:0000313" key="3">
    <source>
        <dbReference type="Proteomes" id="UP000050398"/>
    </source>
</evidence>
<dbReference type="AlphaFoldDB" id="A0A0P6VZQ0"/>
<keyword evidence="1" id="KW-1133">Transmembrane helix</keyword>
<feature type="transmembrane region" description="Helical" evidence="1">
    <location>
        <begin position="77"/>
        <end position="95"/>
    </location>
</feature>
<feature type="transmembrane region" description="Helical" evidence="1">
    <location>
        <begin position="42"/>
        <end position="61"/>
    </location>
</feature>
<evidence type="ECO:0000313" key="2">
    <source>
        <dbReference type="EMBL" id="KPL58665.1"/>
    </source>
</evidence>
<feature type="transmembrane region" description="Helical" evidence="1">
    <location>
        <begin position="12"/>
        <end position="30"/>
    </location>
</feature>
<name>A0A0P6VZQ0_9BACI</name>
<protein>
    <submittedName>
        <fullName evidence="2">Uncharacterized protein</fullName>
    </submittedName>
</protein>
<comment type="caution">
    <text evidence="2">The sequence shown here is derived from an EMBL/GenBank/DDBJ whole genome shotgun (WGS) entry which is preliminary data.</text>
</comment>
<dbReference type="OrthoDB" id="2910121at2"/>
<accession>A0A0P6VZQ0</accession>